<dbReference type="STRING" id="4537.A0A0E0KYD1"/>
<keyword evidence="1" id="KW-0430">Lectin</keyword>
<dbReference type="SUPFAM" id="SSF51101">
    <property type="entry name" value="Mannose-binding lectins"/>
    <property type="match status" value="1"/>
</dbReference>
<proteinExistence type="predicted"/>
<dbReference type="eggNOG" id="ENOG502R49A">
    <property type="taxonomic scope" value="Eukaryota"/>
</dbReference>
<feature type="domain" description="Jacalin-type lectin" evidence="2">
    <location>
        <begin position="58"/>
        <end position="210"/>
    </location>
</feature>
<dbReference type="Pfam" id="PF01419">
    <property type="entry name" value="Jacalin"/>
    <property type="match status" value="1"/>
</dbReference>
<dbReference type="PROSITE" id="PS51752">
    <property type="entry name" value="JACALIN_LECTIN"/>
    <property type="match status" value="1"/>
</dbReference>
<name>A0A0E0KYD1_ORYPU</name>
<dbReference type="InterPro" id="IPR033734">
    <property type="entry name" value="Jacalin-like_lectin_dom_plant"/>
</dbReference>
<dbReference type="Gramene" id="OPUNC05G02810.1">
    <property type="protein sequence ID" value="OPUNC05G02810.1"/>
    <property type="gene ID" value="OPUNC05G02810"/>
</dbReference>
<evidence type="ECO:0000259" key="2">
    <source>
        <dbReference type="PROSITE" id="PS51752"/>
    </source>
</evidence>
<dbReference type="InterPro" id="IPR036404">
    <property type="entry name" value="Jacalin-like_lectin_dom_sf"/>
</dbReference>
<dbReference type="GO" id="GO:0030246">
    <property type="term" value="F:carbohydrate binding"/>
    <property type="evidence" value="ECO:0007669"/>
    <property type="project" value="UniProtKB-KW"/>
</dbReference>
<organism evidence="3">
    <name type="scientific">Oryza punctata</name>
    <name type="common">Red rice</name>
    <dbReference type="NCBI Taxonomy" id="4537"/>
    <lineage>
        <taxon>Eukaryota</taxon>
        <taxon>Viridiplantae</taxon>
        <taxon>Streptophyta</taxon>
        <taxon>Embryophyta</taxon>
        <taxon>Tracheophyta</taxon>
        <taxon>Spermatophyta</taxon>
        <taxon>Magnoliopsida</taxon>
        <taxon>Liliopsida</taxon>
        <taxon>Poales</taxon>
        <taxon>Poaceae</taxon>
        <taxon>BOP clade</taxon>
        <taxon>Oryzoideae</taxon>
        <taxon>Oryzeae</taxon>
        <taxon>Oryzinae</taxon>
        <taxon>Oryza</taxon>
    </lineage>
</organism>
<dbReference type="PANTHER" id="PTHR46506">
    <property type="entry name" value="OS05G0143600 PROTEIN"/>
    <property type="match status" value="1"/>
</dbReference>
<dbReference type="Gene3D" id="2.100.10.30">
    <property type="entry name" value="Jacalin-like lectin domain"/>
    <property type="match status" value="1"/>
</dbReference>
<dbReference type="HOGENOM" id="CLU_078923_4_0_1"/>
<reference evidence="3" key="1">
    <citation type="submission" date="2015-04" db="UniProtKB">
        <authorList>
            <consortium name="EnsemblPlants"/>
        </authorList>
    </citation>
    <scope>IDENTIFICATION</scope>
</reference>
<sequence length="210" mass="22108">MVDLPDDRPLRSTYLVESRSELCLVVVFFQGFDARYWIGVNFIGAIEQILTRREMEGLAKIGPWGGNGGDPQDIVLAAGAAPPHRLVRIEVRSGGAIDALSFTYAAIDGTEHAVGPWGFSGGKNHKVKLGEAEVVTEISGTLGPWGGHAGIVVRSLSFVTSAGKTHGPFGEKVGGAAAAFRVPVKGGGRVVGFFARSGWLLDAVGVYVHP</sequence>
<reference evidence="3" key="2">
    <citation type="submission" date="2018-05" db="EMBL/GenBank/DDBJ databases">
        <title>OpunRS2 (Oryza punctata Reference Sequence Version 2).</title>
        <authorList>
            <person name="Zhang J."/>
            <person name="Kudrna D."/>
            <person name="Lee S."/>
            <person name="Talag J."/>
            <person name="Welchert J."/>
            <person name="Wing R.A."/>
        </authorList>
    </citation>
    <scope>NUCLEOTIDE SEQUENCE [LARGE SCALE GENOMIC DNA]</scope>
</reference>
<protein>
    <recommendedName>
        <fullName evidence="2">Jacalin-type lectin domain-containing protein</fullName>
    </recommendedName>
</protein>
<evidence type="ECO:0000313" key="4">
    <source>
        <dbReference type="Proteomes" id="UP000026962"/>
    </source>
</evidence>
<dbReference type="Proteomes" id="UP000026962">
    <property type="component" value="Chromosome 5"/>
</dbReference>
<dbReference type="AlphaFoldDB" id="A0A0E0KYD1"/>
<dbReference type="CDD" id="cd09612">
    <property type="entry name" value="Jacalin"/>
    <property type="match status" value="1"/>
</dbReference>
<dbReference type="InterPro" id="IPR001229">
    <property type="entry name" value="Jacalin-like_lectin_dom"/>
</dbReference>
<keyword evidence="4" id="KW-1185">Reference proteome</keyword>
<evidence type="ECO:0000256" key="1">
    <source>
        <dbReference type="ARBA" id="ARBA00022734"/>
    </source>
</evidence>
<evidence type="ECO:0000313" key="3">
    <source>
        <dbReference type="EnsemblPlants" id="OPUNC05G02810.1"/>
    </source>
</evidence>
<dbReference type="SMART" id="SM00915">
    <property type="entry name" value="Jacalin"/>
    <property type="match status" value="1"/>
</dbReference>
<accession>A0A0E0KYD1</accession>
<dbReference type="EnsemblPlants" id="OPUNC05G02810.1">
    <property type="protein sequence ID" value="OPUNC05G02810.1"/>
    <property type="gene ID" value="OPUNC05G02810"/>
</dbReference>